<dbReference type="AlphaFoldDB" id="A0A8H6IJG9"/>
<keyword evidence="1" id="KW-1133">Transmembrane helix</keyword>
<accession>A0A8H6IJG9</accession>
<comment type="caution">
    <text evidence="2">The sequence shown here is derived from an EMBL/GenBank/DDBJ whole genome shotgun (WGS) entry which is preliminary data.</text>
</comment>
<organism evidence="2 3">
    <name type="scientific">Ephemerocybe angulata</name>
    <dbReference type="NCBI Taxonomy" id="980116"/>
    <lineage>
        <taxon>Eukaryota</taxon>
        <taxon>Fungi</taxon>
        <taxon>Dikarya</taxon>
        <taxon>Basidiomycota</taxon>
        <taxon>Agaricomycotina</taxon>
        <taxon>Agaricomycetes</taxon>
        <taxon>Agaricomycetidae</taxon>
        <taxon>Agaricales</taxon>
        <taxon>Agaricineae</taxon>
        <taxon>Psathyrellaceae</taxon>
        <taxon>Ephemerocybe</taxon>
    </lineage>
</organism>
<evidence type="ECO:0000313" key="2">
    <source>
        <dbReference type="EMBL" id="KAF6765584.1"/>
    </source>
</evidence>
<proteinExistence type="predicted"/>
<dbReference type="Proteomes" id="UP000521943">
    <property type="component" value="Unassembled WGS sequence"/>
</dbReference>
<keyword evidence="3" id="KW-1185">Reference proteome</keyword>
<sequence length="96" mass="10842">MRALCCGHRSLAIWAFWLLFGVILTMCFAKSASFFLWALLCRALGTPPRAVRCRALVPVSFIRHFPAVTIDLPPSLSLSRFLRVCVCFRPELRICG</sequence>
<protein>
    <submittedName>
        <fullName evidence="2">Uncharacterized protein</fullName>
    </submittedName>
</protein>
<name>A0A8H6IJG9_9AGAR</name>
<feature type="transmembrane region" description="Helical" evidence="1">
    <location>
        <begin position="12"/>
        <end position="40"/>
    </location>
</feature>
<keyword evidence="1" id="KW-0812">Transmembrane</keyword>
<gene>
    <name evidence="2" type="ORF">DFP72DRAFT_868145</name>
</gene>
<reference evidence="2 3" key="1">
    <citation type="submission" date="2020-07" db="EMBL/GenBank/DDBJ databases">
        <title>Comparative genomics of pyrophilous fungi reveals a link between fire events and developmental genes.</title>
        <authorList>
            <consortium name="DOE Joint Genome Institute"/>
            <person name="Steindorff A.S."/>
            <person name="Carver A."/>
            <person name="Calhoun S."/>
            <person name="Stillman K."/>
            <person name="Liu H."/>
            <person name="Lipzen A."/>
            <person name="Pangilinan J."/>
            <person name="Labutti K."/>
            <person name="Bruns T.D."/>
            <person name="Grigoriev I.V."/>
        </authorList>
    </citation>
    <scope>NUCLEOTIDE SEQUENCE [LARGE SCALE GENOMIC DNA]</scope>
    <source>
        <strain evidence="2 3">CBS 144469</strain>
    </source>
</reference>
<keyword evidence="1" id="KW-0472">Membrane</keyword>
<evidence type="ECO:0000313" key="3">
    <source>
        <dbReference type="Proteomes" id="UP000521943"/>
    </source>
</evidence>
<dbReference type="EMBL" id="JACGCI010000002">
    <property type="protein sequence ID" value="KAF6765584.1"/>
    <property type="molecule type" value="Genomic_DNA"/>
</dbReference>
<evidence type="ECO:0000256" key="1">
    <source>
        <dbReference type="SAM" id="Phobius"/>
    </source>
</evidence>